<accession>A0A6V8LBN6</accession>
<name>A0A6V8LBN6_9ACTN</name>
<evidence type="ECO:0000313" key="2">
    <source>
        <dbReference type="EMBL" id="GFJ91496.1"/>
    </source>
</evidence>
<evidence type="ECO:0000256" key="1">
    <source>
        <dbReference type="SAM" id="MobiDB-lite"/>
    </source>
</evidence>
<dbReference type="Proteomes" id="UP000482960">
    <property type="component" value="Unassembled WGS sequence"/>
</dbReference>
<evidence type="ECO:0000313" key="3">
    <source>
        <dbReference type="Proteomes" id="UP000482960"/>
    </source>
</evidence>
<sequence>MARHVLAGRPALQDPGGAGEEAELVDGGRQLLVGGELARLAGVADLGVDQVGGPGLDRVGELEQGLLPFRRGAVAPRLERGRGGAHGGVDVALGGDGCLGEDLAGARVNQVAEPAVDRVGVRPVDEVAQDLLFGHRGLPGRRR</sequence>
<dbReference type="AlphaFoldDB" id="A0A6V8LBN6"/>
<dbReference type="EMBL" id="BLPG01000001">
    <property type="protein sequence ID" value="GFJ91496.1"/>
    <property type="molecule type" value="Genomic_DNA"/>
</dbReference>
<comment type="caution">
    <text evidence="2">The sequence shown here is derived from an EMBL/GenBank/DDBJ whole genome shotgun (WGS) entry which is preliminary data.</text>
</comment>
<reference evidence="2 3" key="1">
    <citation type="submission" date="2020-03" db="EMBL/GenBank/DDBJ databases">
        <title>Whole genome shotgun sequence of Phytohabitans rumicis NBRC 108638.</title>
        <authorList>
            <person name="Komaki H."/>
            <person name="Tamura T."/>
        </authorList>
    </citation>
    <scope>NUCLEOTIDE SEQUENCE [LARGE SCALE GENOMIC DNA]</scope>
    <source>
        <strain evidence="2 3">NBRC 108638</strain>
    </source>
</reference>
<protein>
    <submittedName>
        <fullName evidence="2">Uncharacterized protein</fullName>
    </submittedName>
</protein>
<proteinExistence type="predicted"/>
<keyword evidence="3" id="KW-1185">Reference proteome</keyword>
<gene>
    <name evidence="2" type="ORF">Prum_051380</name>
</gene>
<organism evidence="2 3">
    <name type="scientific">Phytohabitans rumicis</name>
    <dbReference type="NCBI Taxonomy" id="1076125"/>
    <lineage>
        <taxon>Bacteria</taxon>
        <taxon>Bacillati</taxon>
        <taxon>Actinomycetota</taxon>
        <taxon>Actinomycetes</taxon>
        <taxon>Micromonosporales</taxon>
        <taxon>Micromonosporaceae</taxon>
    </lineage>
</organism>
<feature type="region of interest" description="Disordered" evidence="1">
    <location>
        <begin position="1"/>
        <end position="22"/>
    </location>
</feature>
<reference evidence="2 3" key="2">
    <citation type="submission" date="2020-03" db="EMBL/GenBank/DDBJ databases">
        <authorList>
            <person name="Ichikawa N."/>
            <person name="Kimura A."/>
            <person name="Kitahashi Y."/>
            <person name="Uohara A."/>
        </authorList>
    </citation>
    <scope>NUCLEOTIDE SEQUENCE [LARGE SCALE GENOMIC DNA]</scope>
    <source>
        <strain evidence="2 3">NBRC 108638</strain>
    </source>
</reference>